<name>A0A1J4KN28_9EUKA</name>
<protein>
    <submittedName>
        <fullName evidence="1">Uncharacterized protein</fullName>
    </submittedName>
</protein>
<gene>
    <name evidence="1" type="ORF">TRFO_17880</name>
</gene>
<keyword evidence="2" id="KW-1185">Reference proteome</keyword>
<dbReference type="Proteomes" id="UP000179807">
    <property type="component" value="Unassembled WGS sequence"/>
</dbReference>
<comment type="caution">
    <text evidence="1">The sequence shown here is derived from an EMBL/GenBank/DDBJ whole genome shotgun (WGS) entry which is preliminary data.</text>
</comment>
<reference evidence="1" key="1">
    <citation type="submission" date="2016-10" db="EMBL/GenBank/DDBJ databases">
        <authorList>
            <person name="Benchimol M."/>
            <person name="Almeida L.G."/>
            <person name="Vasconcelos A.T."/>
            <person name="Perreira-Neves A."/>
            <person name="Rosa I.A."/>
            <person name="Tasca T."/>
            <person name="Bogo M.R."/>
            <person name="de Souza W."/>
        </authorList>
    </citation>
    <scope>NUCLEOTIDE SEQUENCE [LARGE SCALE GENOMIC DNA]</scope>
    <source>
        <strain evidence="1">K</strain>
    </source>
</reference>
<dbReference type="VEuPathDB" id="TrichDB:TRFO_17880"/>
<dbReference type="AlphaFoldDB" id="A0A1J4KN28"/>
<dbReference type="RefSeq" id="XP_068365440.1">
    <property type="nucleotide sequence ID" value="XM_068499844.1"/>
</dbReference>
<organism evidence="1 2">
    <name type="scientific">Tritrichomonas foetus</name>
    <dbReference type="NCBI Taxonomy" id="1144522"/>
    <lineage>
        <taxon>Eukaryota</taxon>
        <taxon>Metamonada</taxon>
        <taxon>Parabasalia</taxon>
        <taxon>Tritrichomonadida</taxon>
        <taxon>Tritrichomonadidae</taxon>
        <taxon>Tritrichomonas</taxon>
    </lineage>
</organism>
<evidence type="ECO:0000313" key="1">
    <source>
        <dbReference type="EMBL" id="OHT12304.1"/>
    </source>
</evidence>
<proteinExistence type="predicted"/>
<evidence type="ECO:0000313" key="2">
    <source>
        <dbReference type="Proteomes" id="UP000179807"/>
    </source>
</evidence>
<accession>A0A1J4KN28</accession>
<sequence>MPTPEEFPDIGFVIDLTYAAIFEKDPAIFPPYAAIVCEFAIKFAMAYNIYDAPDQIDQFFYPIWWFTVKSRAAKKLRHMIYQYATQIHPEYQNFQNAISDQIREENQVYQ</sequence>
<dbReference type="EMBL" id="MLAK01000566">
    <property type="protein sequence ID" value="OHT12304.1"/>
    <property type="molecule type" value="Genomic_DNA"/>
</dbReference>
<dbReference type="GeneID" id="94834548"/>